<dbReference type="OrthoDB" id="5051269at2"/>
<dbReference type="RefSeq" id="WP_045246834.1">
    <property type="nucleotide sequence ID" value="NZ_JYIY01000065.1"/>
</dbReference>
<dbReference type="EMBL" id="JYIY01000065">
    <property type="protein sequence ID" value="KJL37794.1"/>
    <property type="molecule type" value="Genomic_DNA"/>
</dbReference>
<dbReference type="Proteomes" id="UP000033451">
    <property type="component" value="Unassembled WGS sequence"/>
</dbReference>
<sequence>MQELLGRLTALDPAASQSLRVIACFDELIAGDVGVHGLLSAAAALAGRPVCLARGTAVTRVDSHGGSMDPVGAPIHAHPVMDDVEVWIENPADETAELDAIILERLALALLIRLDTKRTSAVPPRDMTLLLERGSSATDRRDAAARLGLATNARYRIVVAPLFATWTRNPRGPEDVVATPFGPVHAAVVDIDAAPAASPVGIGSIAQVEEMDRSFRTAMIALRLHDGSSNENSRADDLGGLAEMLADLPDDRHDDGDQMAVEIIASHRWGAITIDALVRSGSVREAARIAHVHHSTMTDRVEIITDTLGFDPMSGIGRTRLNLAFLRWRLRTSRVLELVPTRNA</sequence>
<protein>
    <submittedName>
        <fullName evidence="2">PucR family transcriptional regulator</fullName>
    </submittedName>
</protein>
<evidence type="ECO:0000259" key="1">
    <source>
        <dbReference type="Pfam" id="PF13556"/>
    </source>
</evidence>
<organism evidence="3 4">
    <name type="scientific">Microbacterium ginsengisoli</name>
    <dbReference type="NCBI Taxonomy" id="400772"/>
    <lineage>
        <taxon>Bacteria</taxon>
        <taxon>Bacillati</taxon>
        <taxon>Actinomycetota</taxon>
        <taxon>Actinomycetes</taxon>
        <taxon>Micrococcales</taxon>
        <taxon>Microbacteriaceae</taxon>
        <taxon>Microbacterium</taxon>
    </lineage>
</organism>
<reference evidence="3 4" key="1">
    <citation type="submission" date="2015-02" db="EMBL/GenBank/DDBJ databases">
        <title>Draft genome sequences of ten Microbacterium spp. with emphasis on heavy metal contaminated environments.</title>
        <authorList>
            <person name="Corretto E."/>
        </authorList>
    </citation>
    <scope>NUCLEOTIDE SEQUENCE [LARGE SCALE GENOMIC DNA]</scope>
    <source>
        <strain evidence="3 4">DSM 18659</strain>
    </source>
</reference>
<proteinExistence type="predicted"/>
<dbReference type="Gene3D" id="1.10.10.2840">
    <property type="entry name" value="PucR C-terminal helix-turn-helix domain"/>
    <property type="match status" value="1"/>
</dbReference>
<evidence type="ECO:0000313" key="5">
    <source>
        <dbReference type="Proteomes" id="UP000257479"/>
    </source>
</evidence>
<evidence type="ECO:0000313" key="2">
    <source>
        <dbReference type="EMBL" id="HAN25887.1"/>
    </source>
</evidence>
<reference evidence="2 5" key="2">
    <citation type="journal article" date="2018" name="Nat. Biotechnol.">
        <title>A standardized bacterial taxonomy based on genome phylogeny substantially revises the tree of life.</title>
        <authorList>
            <person name="Parks D.H."/>
            <person name="Chuvochina M."/>
            <person name="Waite D.W."/>
            <person name="Rinke C."/>
            <person name="Skarshewski A."/>
            <person name="Chaumeil P.A."/>
            <person name="Hugenholtz P."/>
        </authorList>
    </citation>
    <scope>NUCLEOTIDE SEQUENCE [LARGE SCALE GENOMIC DNA]</scope>
    <source>
        <strain evidence="2">UBA9152</strain>
    </source>
</reference>
<dbReference type="STRING" id="400772.RR49_00854"/>
<keyword evidence="4" id="KW-1185">Reference proteome</keyword>
<feature type="domain" description="PucR C-terminal helix-turn-helix" evidence="1">
    <location>
        <begin position="273"/>
        <end position="325"/>
    </location>
</feature>
<dbReference type="Proteomes" id="UP000257479">
    <property type="component" value="Unassembled WGS sequence"/>
</dbReference>
<name>A0A0F0LWB3_9MICO</name>
<evidence type="ECO:0000313" key="4">
    <source>
        <dbReference type="Proteomes" id="UP000033451"/>
    </source>
</evidence>
<evidence type="ECO:0000313" key="3">
    <source>
        <dbReference type="EMBL" id="KJL37794.1"/>
    </source>
</evidence>
<gene>
    <name evidence="2" type="ORF">DCP95_15170</name>
    <name evidence="3" type="ORF">RR49_00854</name>
</gene>
<accession>A0A0F0LWB3</accession>
<dbReference type="InterPro" id="IPR042070">
    <property type="entry name" value="PucR_C-HTH_sf"/>
</dbReference>
<comment type="caution">
    <text evidence="3">The sequence shown here is derived from an EMBL/GenBank/DDBJ whole genome shotgun (WGS) entry which is preliminary data.</text>
</comment>
<dbReference type="PATRIC" id="fig|400772.4.peg.883"/>
<dbReference type="Pfam" id="PF13556">
    <property type="entry name" value="HTH_30"/>
    <property type="match status" value="1"/>
</dbReference>
<dbReference type="InterPro" id="IPR025736">
    <property type="entry name" value="PucR_C-HTH_dom"/>
</dbReference>
<dbReference type="EMBL" id="DMNG01000265">
    <property type="protein sequence ID" value="HAN25887.1"/>
    <property type="molecule type" value="Genomic_DNA"/>
</dbReference>
<dbReference type="AlphaFoldDB" id="A0A0F0LWB3"/>